<dbReference type="EMBL" id="JBHMQV010000009">
    <property type="protein sequence ID" value="MFC0843883.1"/>
    <property type="molecule type" value="Genomic_DNA"/>
</dbReference>
<evidence type="ECO:0000313" key="2">
    <source>
        <dbReference type="EMBL" id="MFC0843883.1"/>
    </source>
</evidence>
<keyword evidence="3" id="KW-1185">Reference proteome</keyword>
<proteinExistence type="predicted"/>
<evidence type="ECO:0000313" key="3">
    <source>
        <dbReference type="Proteomes" id="UP001589887"/>
    </source>
</evidence>
<gene>
    <name evidence="2" type="ORF">ACFH04_09170</name>
</gene>
<name>A0ABV6TDK6_9ACTN</name>
<dbReference type="RefSeq" id="WP_394317699.1">
    <property type="nucleotide sequence ID" value="NZ_JBHMQV010000009.1"/>
</dbReference>
<sequence length="84" mass="9145">MIRLPISTASSDSGTALRRDTSGETDHLVLALLERLGIFDIGDDDDPDLYAKIEELHRRRSALNPEIPGILSDVPDFRGAGAND</sequence>
<organism evidence="2 3">
    <name type="scientific">Streptomyces noboritoensis</name>
    <dbReference type="NCBI Taxonomy" id="67337"/>
    <lineage>
        <taxon>Bacteria</taxon>
        <taxon>Bacillati</taxon>
        <taxon>Actinomycetota</taxon>
        <taxon>Actinomycetes</taxon>
        <taxon>Kitasatosporales</taxon>
        <taxon>Streptomycetaceae</taxon>
        <taxon>Streptomyces</taxon>
    </lineage>
</organism>
<protein>
    <submittedName>
        <fullName evidence="2">Uncharacterized protein</fullName>
    </submittedName>
</protein>
<evidence type="ECO:0000256" key="1">
    <source>
        <dbReference type="SAM" id="MobiDB-lite"/>
    </source>
</evidence>
<feature type="region of interest" description="Disordered" evidence="1">
    <location>
        <begin position="1"/>
        <end position="21"/>
    </location>
</feature>
<accession>A0ABV6TDK6</accession>
<dbReference type="Proteomes" id="UP001589887">
    <property type="component" value="Unassembled WGS sequence"/>
</dbReference>
<comment type="caution">
    <text evidence="2">The sequence shown here is derived from an EMBL/GenBank/DDBJ whole genome shotgun (WGS) entry which is preliminary data.</text>
</comment>
<reference evidence="2 3" key="1">
    <citation type="submission" date="2024-09" db="EMBL/GenBank/DDBJ databases">
        <authorList>
            <person name="Sun Q."/>
            <person name="Mori K."/>
        </authorList>
    </citation>
    <scope>NUCLEOTIDE SEQUENCE [LARGE SCALE GENOMIC DNA]</scope>
    <source>
        <strain evidence="2 3">JCM 4557</strain>
    </source>
</reference>